<proteinExistence type="predicted"/>
<protein>
    <submittedName>
        <fullName evidence="1">Uncharacterized protein</fullName>
    </submittedName>
</protein>
<comment type="caution">
    <text evidence="1">The sequence shown here is derived from an EMBL/GenBank/DDBJ whole genome shotgun (WGS) entry which is preliminary data.</text>
</comment>
<accession>A0AC61Y2T6</accession>
<keyword evidence="2" id="KW-1185">Reference proteome</keyword>
<dbReference type="EMBL" id="CABVMM010000001">
    <property type="protein sequence ID" value="VVU98770.1"/>
    <property type="molecule type" value="Genomic_DNA"/>
</dbReference>
<dbReference type="Proteomes" id="UP000356253">
    <property type="component" value="Unassembled WGS sequence"/>
</dbReference>
<sequence>MLGIGAYIKWITYTCLFLGCFFLPFKTGLSNVGIIGIIITNCISLILYGSKLKQRIIPFISFSPLILFIPLIIGLVYSANFSQGFAEVYKYAFLGLLPFLGLRKDINIEKLKKTASEGLLIGAALSALFLIINNFYNFFLVEKEFLEILNINFTGENFTAPLDFHPIYLGLYYNMGLAILLFNNNISTSKSFKIITFALLVIAIVFLASRIVYWSSILLILLYLINSTAFKVFVSIITLLLIFIMLILPELDGTLIYKKTIDGVKWELSNQRKQDKNENLSDSRLARWKLGVSLIKDHPLLGVGTGQETVQLLKLYKKYNLKESIRKNYNIHNQFLSYAIKFGIIGTMALLIYFFRNIYYSFKFQNLLSLSFLMMVFWVFLVENVLDRNMGINFIAIFGTIMSMENFYLKHRDDSTSKI</sequence>
<name>A0AC61Y2T6_9FLAO</name>
<evidence type="ECO:0000313" key="2">
    <source>
        <dbReference type="Proteomes" id="UP000356253"/>
    </source>
</evidence>
<evidence type="ECO:0000313" key="1">
    <source>
        <dbReference type="EMBL" id="VVU98770.1"/>
    </source>
</evidence>
<organism evidence="1 2">
    <name type="scientific">Mesonia oceanica</name>
    <dbReference type="NCBI Taxonomy" id="2687242"/>
    <lineage>
        <taxon>Bacteria</taxon>
        <taxon>Pseudomonadati</taxon>
        <taxon>Bacteroidota</taxon>
        <taxon>Flavobacteriia</taxon>
        <taxon>Flavobacteriales</taxon>
        <taxon>Flavobacteriaceae</taxon>
        <taxon>Mesonia</taxon>
    </lineage>
</organism>
<reference evidence="1" key="1">
    <citation type="submission" date="2019-09" db="EMBL/GenBank/DDBJ databases">
        <authorList>
            <person name="Rodrigo-Torres L."/>
            <person name="Arahal R. D."/>
            <person name="Lucena T."/>
        </authorList>
    </citation>
    <scope>NUCLEOTIDE SEQUENCE</scope>
    <source>
        <strain evidence="1">ISS653</strain>
    </source>
</reference>
<gene>
    <name evidence="1" type="ORF">FVB9532_00016</name>
</gene>